<reference evidence="2" key="1">
    <citation type="submission" date="2014-09" db="EMBL/GenBank/DDBJ databases">
        <authorList>
            <person name="Mudge J."/>
            <person name="Ramaraj T."/>
            <person name="Lindquist I.E."/>
            <person name="Bharti A.K."/>
            <person name="Sundararajan A."/>
            <person name="Cameron C.T."/>
            <person name="Woodward J.E."/>
            <person name="May G.D."/>
            <person name="Brubaker C."/>
            <person name="Broadhvest J."/>
            <person name="Wilkins T.A."/>
        </authorList>
    </citation>
    <scope>NUCLEOTIDE SEQUENCE</scope>
    <source>
        <strain evidence="2">cv. AKA8401</strain>
    </source>
</reference>
<evidence type="ECO:0000313" key="2">
    <source>
        <dbReference type="Proteomes" id="UP000032142"/>
    </source>
</evidence>
<name>A0A0B0NAU1_GOSAR</name>
<protein>
    <submittedName>
        <fullName evidence="1">Uncharacterized protein</fullName>
    </submittedName>
</protein>
<organism evidence="1 2">
    <name type="scientific">Gossypium arboreum</name>
    <name type="common">Tree cotton</name>
    <name type="synonym">Gossypium nanking</name>
    <dbReference type="NCBI Taxonomy" id="29729"/>
    <lineage>
        <taxon>Eukaryota</taxon>
        <taxon>Viridiplantae</taxon>
        <taxon>Streptophyta</taxon>
        <taxon>Embryophyta</taxon>
        <taxon>Tracheophyta</taxon>
        <taxon>Spermatophyta</taxon>
        <taxon>Magnoliopsida</taxon>
        <taxon>eudicotyledons</taxon>
        <taxon>Gunneridae</taxon>
        <taxon>Pentapetalae</taxon>
        <taxon>rosids</taxon>
        <taxon>malvids</taxon>
        <taxon>Malvales</taxon>
        <taxon>Malvaceae</taxon>
        <taxon>Malvoideae</taxon>
        <taxon>Gossypium</taxon>
    </lineage>
</organism>
<keyword evidence="2" id="KW-1185">Reference proteome</keyword>
<accession>A0A0B0NAU1</accession>
<dbReference type="Proteomes" id="UP000032142">
    <property type="component" value="Unassembled WGS sequence"/>
</dbReference>
<dbReference type="AlphaFoldDB" id="A0A0B0NAU1"/>
<proteinExistence type="predicted"/>
<sequence length="44" mass="5037">MDGRCLHVKRRSYMCCRKDLAWTGNPLISIMNKDLSRAGVPLDD</sequence>
<gene>
    <name evidence="1" type="ORF">F383_15599</name>
</gene>
<dbReference type="EMBL" id="KN392717">
    <property type="protein sequence ID" value="KHG09935.1"/>
    <property type="molecule type" value="Genomic_DNA"/>
</dbReference>
<evidence type="ECO:0000313" key="1">
    <source>
        <dbReference type="EMBL" id="KHG09935.1"/>
    </source>
</evidence>